<accession>A0A2V2LL95</accession>
<gene>
    <name evidence="2" type="ORF">DKT77_10170</name>
</gene>
<dbReference type="Proteomes" id="UP000245680">
    <property type="component" value="Unassembled WGS sequence"/>
</dbReference>
<dbReference type="OrthoDB" id="260231at2"/>
<dbReference type="EMBL" id="QGKU01000033">
    <property type="protein sequence ID" value="PWR02553.1"/>
    <property type="molecule type" value="Genomic_DNA"/>
</dbReference>
<organism evidence="2 3">
    <name type="scientific">Meridianimarinicoccus roseus</name>
    <dbReference type="NCBI Taxonomy" id="2072018"/>
    <lineage>
        <taxon>Bacteria</taxon>
        <taxon>Pseudomonadati</taxon>
        <taxon>Pseudomonadota</taxon>
        <taxon>Alphaproteobacteria</taxon>
        <taxon>Rhodobacterales</taxon>
        <taxon>Paracoccaceae</taxon>
        <taxon>Meridianimarinicoccus</taxon>
    </lineage>
</organism>
<reference evidence="2 3" key="1">
    <citation type="submission" date="2018-05" db="EMBL/GenBank/DDBJ databases">
        <title>Rhodobacteraceae gen. nov., sp. nov. isolated from sea water.</title>
        <authorList>
            <person name="Ren Y."/>
        </authorList>
    </citation>
    <scope>NUCLEOTIDE SEQUENCE [LARGE SCALE GENOMIC DNA]</scope>
    <source>
        <strain evidence="2 3">TG-679</strain>
    </source>
</reference>
<dbReference type="AlphaFoldDB" id="A0A2V2LL95"/>
<sequence>MKMVEKDIPLDRDTFFRQMLRTLSGTLEDVVGLSQAEGYITVVGARLGDAINAMYKERANTSRIPIADVPGILVDLKARLDGDFSVESVDEDKIVLVNARCPFGEKVRGRPSLCMMTSNVFGTIVADSNGYAKVQVEKAIARGDAGCRVIVHLRHSNAPGREYFPDA</sequence>
<dbReference type="InterPro" id="IPR041359">
    <property type="entry name" value="MetOD1"/>
</dbReference>
<dbReference type="Pfam" id="PF18546">
    <property type="entry name" value="MetOD1"/>
    <property type="match status" value="1"/>
</dbReference>
<proteinExistence type="predicted"/>
<protein>
    <submittedName>
        <fullName evidence="2">Transcriptional regulator</fullName>
    </submittedName>
</protein>
<comment type="caution">
    <text evidence="2">The sequence shown here is derived from an EMBL/GenBank/DDBJ whole genome shotgun (WGS) entry which is preliminary data.</text>
</comment>
<evidence type="ECO:0000313" key="3">
    <source>
        <dbReference type="Proteomes" id="UP000245680"/>
    </source>
</evidence>
<name>A0A2V2LL95_9RHOB</name>
<feature type="domain" description="Metanogen output" evidence="1">
    <location>
        <begin position="20"/>
        <end position="151"/>
    </location>
</feature>
<evidence type="ECO:0000313" key="2">
    <source>
        <dbReference type="EMBL" id="PWR02553.1"/>
    </source>
</evidence>
<keyword evidence="3" id="KW-1185">Reference proteome</keyword>
<evidence type="ECO:0000259" key="1">
    <source>
        <dbReference type="Pfam" id="PF18546"/>
    </source>
</evidence>